<feature type="domain" description="Metalloprotease TldD/E C-terminal" evidence="1">
    <location>
        <begin position="222"/>
        <end position="448"/>
    </location>
</feature>
<reference evidence="2" key="1">
    <citation type="submission" date="2020-10" db="EMBL/GenBank/DDBJ databases">
        <authorList>
            <person name="Gilroy R."/>
        </authorList>
    </citation>
    <scope>NUCLEOTIDE SEQUENCE</scope>
    <source>
        <strain evidence="2">CHK191-8634</strain>
    </source>
</reference>
<evidence type="ECO:0000313" key="2">
    <source>
        <dbReference type="EMBL" id="HIU43756.1"/>
    </source>
</evidence>
<dbReference type="SUPFAM" id="SSF111283">
    <property type="entry name" value="Putative modulator of DNA gyrase, PmbA/TldD"/>
    <property type="match status" value="1"/>
</dbReference>
<dbReference type="GO" id="GO:0008237">
    <property type="term" value="F:metallopeptidase activity"/>
    <property type="evidence" value="ECO:0007669"/>
    <property type="project" value="InterPro"/>
</dbReference>
<sequence length="452" mass="47677">MLNCLNRYVDAFASLPEGIEWAEANADCREDVTLSIRGGKAAECQSAAKTAIYLRVSDGQREGTVYTENLEDDPQALLLSALKNARLCGQGGSSPIHRGGTEHRGESLRADVQTMLETGASLEREVLQNQGVHVLELTVRGSSAERQVVNSRGLNRSHAHSYYFLTLTVELDRPASPYPRAQVKASARQLDDIDLAALAARAVSKAALSDGGGLLPRVTLPSGSYDCVLSAAVTCNILATAWQEFSGAAMTAGAAIYRPEQGAVIGSAALNMTDSPHVPGWGYNLALDSEGTINTSKAIVRQGRLVSPLHTLTSSDGAAGGNAGRAALLTGVTPVSIITIPSIFYIEPGDQPPEALISAMGSGVHLTYSLDVFHSINITSGEYSIPCGGIIYRNGCPIGITSQMTMAGNLRDLFGGILAAGNDLTLDEFQYKNYCYGGPSLLIHGLTLSCMD</sequence>
<dbReference type="Proteomes" id="UP000824073">
    <property type="component" value="Unassembled WGS sequence"/>
</dbReference>
<dbReference type="Pfam" id="PF19289">
    <property type="entry name" value="PmbA_TldD_3rd"/>
    <property type="match status" value="1"/>
</dbReference>
<organism evidence="2 3">
    <name type="scientific">Candidatus Ventrousia excrementavium</name>
    <dbReference type="NCBI Taxonomy" id="2840961"/>
    <lineage>
        <taxon>Bacteria</taxon>
        <taxon>Bacillati</taxon>
        <taxon>Bacillota</taxon>
        <taxon>Clostridia</taxon>
        <taxon>Eubacteriales</taxon>
        <taxon>Clostridiaceae</taxon>
        <taxon>Clostridiaceae incertae sedis</taxon>
        <taxon>Candidatus Ventrousia</taxon>
    </lineage>
</organism>
<gene>
    <name evidence="2" type="ORF">IAB67_05600</name>
</gene>
<dbReference type="AlphaFoldDB" id="A0A9D1IVY1"/>
<reference evidence="2" key="2">
    <citation type="journal article" date="2021" name="PeerJ">
        <title>Extensive microbial diversity within the chicken gut microbiome revealed by metagenomics and culture.</title>
        <authorList>
            <person name="Gilroy R."/>
            <person name="Ravi A."/>
            <person name="Getino M."/>
            <person name="Pursley I."/>
            <person name="Horton D.L."/>
            <person name="Alikhan N.F."/>
            <person name="Baker D."/>
            <person name="Gharbi K."/>
            <person name="Hall N."/>
            <person name="Watson M."/>
            <person name="Adriaenssens E.M."/>
            <person name="Foster-Nyarko E."/>
            <person name="Jarju S."/>
            <person name="Secka A."/>
            <person name="Antonio M."/>
            <person name="Oren A."/>
            <person name="Chaudhuri R.R."/>
            <person name="La Ragione R."/>
            <person name="Hildebrand F."/>
            <person name="Pallen M.J."/>
        </authorList>
    </citation>
    <scope>NUCLEOTIDE SEQUENCE</scope>
    <source>
        <strain evidence="2">CHK191-8634</strain>
    </source>
</reference>
<dbReference type="InterPro" id="IPR036059">
    <property type="entry name" value="TldD/PmbA_sf"/>
</dbReference>
<name>A0A9D1IVY1_9CLOT</name>
<dbReference type="GO" id="GO:0005829">
    <property type="term" value="C:cytosol"/>
    <property type="evidence" value="ECO:0007669"/>
    <property type="project" value="TreeGrafter"/>
</dbReference>
<dbReference type="EMBL" id="DVMR01000046">
    <property type="protein sequence ID" value="HIU43756.1"/>
    <property type="molecule type" value="Genomic_DNA"/>
</dbReference>
<dbReference type="GO" id="GO:0006508">
    <property type="term" value="P:proteolysis"/>
    <property type="evidence" value="ECO:0007669"/>
    <property type="project" value="InterPro"/>
</dbReference>
<protein>
    <recommendedName>
        <fullName evidence="1">Metalloprotease TldD/E C-terminal domain-containing protein</fullName>
    </recommendedName>
</protein>
<proteinExistence type="predicted"/>
<evidence type="ECO:0000313" key="3">
    <source>
        <dbReference type="Proteomes" id="UP000824073"/>
    </source>
</evidence>
<accession>A0A9D1IVY1</accession>
<evidence type="ECO:0000259" key="1">
    <source>
        <dbReference type="Pfam" id="PF19289"/>
    </source>
</evidence>
<dbReference type="PANTHER" id="PTHR43421">
    <property type="entry name" value="METALLOPROTEASE PMBA"/>
    <property type="match status" value="1"/>
</dbReference>
<dbReference type="InterPro" id="IPR045569">
    <property type="entry name" value="Metalloprtase-TldD/E_C"/>
</dbReference>
<dbReference type="InterPro" id="IPR047657">
    <property type="entry name" value="PmbA"/>
</dbReference>
<dbReference type="PANTHER" id="PTHR43421:SF1">
    <property type="entry name" value="METALLOPROTEASE PMBA"/>
    <property type="match status" value="1"/>
</dbReference>
<dbReference type="InterPro" id="IPR035068">
    <property type="entry name" value="TldD/PmbA_N"/>
</dbReference>
<dbReference type="Gene3D" id="3.30.2290.10">
    <property type="entry name" value="PmbA/TldD superfamily"/>
    <property type="match status" value="1"/>
</dbReference>
<comment type="caution">
    <text evidence="2">The sequence shown here is derived from an EMBL/GenBank/DDBJ whole genome shotgun (WGS) entry which is preliminary data.</text>
</comment>